<organism evidence="1">
    <name type="scientific">Hexamita inflata</name>
    <dbReference type="NCBI Taxonomy" id="28002"/>
    <lineage>
        <taxon>Eukaryota</taxon>
        <taxon>Metamonada</taxon>
        <taxon>Diplomonadida</taxon>
        <taxon>Hexamitidae</taxon>
        <taxon>Hexamitinae</taxon>
        <taxon>Hexamita</taxon>
    </lineage>
</organism>
<protein>
    <submittedName>
        <fullName evidence="1">Conserved site</fullName>
    </submittedName>
</protein>
<dbReference type="EMBL" id="CATOUU010000909">
    <property type="protein sequence ID" value="CAI9958668.1"/>
    <property type="molecule type" value="Genomic_DNA"/>
</dbReference>
<reference evidence="1" key="1">
    <citation type="submission" date="2023-06" db="EMBL/GenBank/DDBJ databases">
        <authorList>
            <person name="Kurt Z."/>
        </authorList>
    </citation>
    <scope>NUCLEOTIDE SEQUENCE</scope>
</reference>
<name>A0AA86PNE7_9EUKA</name>
<evidence type="ECO:0000313" key="2">
    <source>
        <dbReference type="EMBL" id="CAI9958668.1"/>
    </source>
</evidence>
<dbReference type="InterPro" id="IPR018073">
    <property type="entry name" value="Prot_inh_cystat_CS"/>
</dbReference>
<dbReference type="SUPFAM" id="SSF54403">
    <property type="entry name" value="Cystatin/monellin"/>
    <property type="match status" value="1"/>
</dbReference>
<evidence type="ECO:0000313" key="1">
    <source>
        <dbReference type="EMBL" id="CAI9943395.1"/>
    </source>
</evidence>
<accession>A0AA86PNE7</accession>
<dbReference type="PROSITE" id="PS00287">
    <property type="entry name" value="CYSTATIN"/>
    <property type="match status" value="1"/>
</dbReference>
<dbReference type="EMBL" id="CATOUU010000715">
    <property type="protein sequence ID" value="CAI9943395.1"/>
    <property type="molecule type" value="Genomic_DNA"/>
</dbReference>
<proteinExistence type="predicted"/>
<keyword evidence="5" id="KW-1185">Reference proteome</keyword>
<evidence type="ECO:0000313" key="4">
    <source>
        <dbReference type="EMBL" id="CAL6080838.1"/>
    </source>
</evidence>
<dbReference type="Proteomes" id="UP001642409">
    <property type="component" value="Unassembled WGS sequence"/>
</dbReference>
<evidence type="ECO:0000313" key="5">
    <source>
        <dbReference type="Proteomes" id="UP001642409"/>
    </source>
</evidence>
<dbReference type="EMBL" id="CAXDID020000076">
    <property type="protein sequence ID" value="CAL6016273.1"/>
    <property type="molecule type" value="Genomic_DNA"/>
</dbReference>
<sequence length="80" mass="9119">MMCGGITAQPTTELNPDVLVGLTQQLELQKKKLVKVLQVSTQVVAGFLYHLQLQLVDGNVTLKLWWKVDRSFEITEMKYI</sequence>
<dbReference type="EMBL" id="CAXDID020000349">
    <property type="protein sequence ID" value="CAL6080838.1"/>
    <property type="molecule type" value="Genomic_DNA"/>
</dbReference>
<evidence type="ECO:0000313" key="3">
    <source>
        <dbReference type="EMBL" id="CAL6016273.1"/>
    </source>
</evidence>
<dbReference type="AlphaFoldDB" id="A0AA86PNE7"/>
<comment type="caution">
    <text evidence="1">The sequence shown here is derived from an EMBL/GenBank/DDBJ whole genome shotgun (WGS) entry which is preliminary data.</text>
</comment>
<dbReference type="InterPro" id="IPR046350">
    <property type="entry name" value="Cystatin_sf"/>
</dbReference>
<dbReference type="Gene3D" id="3.10.450.10">
    <property type="match status" value="1"/>
</dbReference>
<gene>
    <name evidence="3" type="ORF">HINF_LOCUS25425</name>
    <name evidence="1" type="ORF">HINF_LOCUS31040</name>
    <name evidence="2" type="ORF">HINF_LOCUS46313</name>
    <name evidence="4" type="ORF">HINF_LOCUS60055</name>
</gene>
<reference evidence="3 5" key="2">
    <citation type="submission" date="2024-07" db="EMBL/GenBank/DDBJ databases">
        <authorList>
            <person name="Akdeniz Z."/>
        </authorList>
    </citation>
    <scope>NUCLEOTIDE SEQUENCE [LARGE SCALE GENOMIC DNA]</scope>
</reference>